<protein>
    <submittedName>
        <fullName evidence="7">AcrR family transcriptional regulator</fullName>
    </submittedName>
    <submittedName>
        <fullName evidence="6">Transcriptional regulator, TetR family protein</fullName>
    </submittedName>
</protein>
<evidence type="ECO:0000256" key="2">
    <source>
        <dbReference type="ARBA" id="ARBA00023125"/>
    </source>
</evidence>
<evidence type="ECO:0000313" key="7">
    <source>
        <dbReference type="EMBL" id="MBP2068620.1"/>
    </source>
</evidence>
<evidence type="ECO:0000259" key="5">
    <source>
        <dbReference type="PROSITE" id="PS50977"/>
    </source>
</evidence>
<organism evidence="6">
    <name type="scientific">Streptomyces iranensis</name>
    <dbReference type="NCBI Taxonomy" id="576784"/>
    <lineage>
        <taxon>Bacteria</taxon>
        <taxon>Bacillati</taxon>
        <taxon>Actinomycetota</taxon>
        <taxon>Actinomycetes</taxon>
        <taxon>Kitasatosporales</taxon>
        <taxon>Streptomycetaceae</taxon>
        <taxon>Streptomyces</taxon>
        <taxon>Streptomyces violaceusniger group</taxon>
    </lineage>
</organism>
<dbReference type="Pfam" id="PF00440">
    <property type="entry name" value="TetR_N"/>
    <property type="match status" value="1"/>
</dbReference>
<sequence length="183" mass="19865">MPVDREHVLHAAADLLARKATASMDEIAKSAGISRATLHRHFAGRDALVQALGVLGVQLVEERLAAARIDEGDPVDAVRRLVTEALPVSGFLAFLYGENQLFESTAMNEGWERIDEHVGALFRRGQELGLIRLDLTPAWLTEALYALIAASGWSAQEGRIASKDAGHMVSELLLGGMIRTVEK</sequence>
<accession>A0A060ZT30</accession>
<reference evidence="6" key="1">
    <citation type="submission" date="2014-05" db="EMBL/GenBank/DDBJ databases">
        <authorList>
            <person name="Horn Fabian"/>
        </authorList>
    </citation>
    <scope>NUCLEOTIDE SEQUENCE</scope>
</reference>
<proteinExistence type="predicted"/>
<keyword evidence="2 4" id="KW-0238">DNA-binding</keyword>
<evidence type="ECO:0000313" key="6">
    <source>
        <dbReference type="EMBL" id="CDR09367.1"/>
    </source>
</evidence>
<reference evidence="7 8" key="2">
    <citation type="submission" date="2021-03" db="EMBL/GenBank/DDBJ databases">
        <title>Genomic Encyclopedia of Type Strains, Phase IV (KMG-IV): sequencing the most valuable type-strain genomes for metagenomic binning, comparative biology and taxonomic classification.</title>
        <authorList>
            <person name="Goeker M."/>
        </authorList>
    </citation>
    <scope>NUCLEOTIDE SEQUENCE [LARGE SCALE GENOMIC DNA]</scope>
    <source>
        <strain evidence="7 8">DSM 41954</strain>
    </source>
</reference>
<dbReference type="SUPFAM" id="SSF46689">
    <property type="entry name" value="Homeodomain-like"/>
    <property type="match status" value="1"/>
</dbReference>
<dbReference type="Proteomes" id="UP000756710">
    <property type="component" value="Unassembled WGS sequence"/>
</dbReference>
<evidence type="ECO:0000256" key="1">
    <source>
        <dbReference type="ARBA" id="ARBA00023015"/>
    </source>
</evidence>
<feature type="DNA-binding region" description="H-T-H motif" evidence="4">
    <location>
        <begin position="23"/>
        <end position="42"/>
    </location>
</feature>
<dbReference type="PROSITE" id="PS50977">
    <property type="entry name" value="HTH_TETR_2"/>
    <property type="match status" value="1"/>
</dbReference>
<dbReference type="PANTHER" id="PTHR30055:SF234">
    <property type="entry name" value="HTH-TYPE TRANSCRIPTIONAL REGULATOR BETI"/>
    <property type="match status" value="1"/>
</dbReference>
<dbReference type="HOGENOM" id="CLU_069356_38_3_11"/>
<keyword evidence="1" id="KW-0805">Transcription regulation</keyword>
<feature type="domain" description="HTH tetR-type" evidence="5">
    <location>
        <begin position="2"/>
        <end position="60"/>
    </location>
</feature>
<evidence type="ECO:0000313" key="8">
    <source>
        <dbReference type="Proteomes" id="UP000756710"/>
    </source>
</evidence>
<keyword evidence="3" id="KW-0804">Transcription</keyword>
<keyword evidence="8" id="KW-1185">Reference proteome</keyword>
<dbReference type="PANTHER" id="PTHR30055">
    <property type="entry name" value="HTH-TYPE TRANSCRIPTIONAL REGULATOR RUTR"/>
    <property type="match status" value="1"/>
</dbReference>
<dbReference type="Gene3D" id="1.10.357.10">
    <property type="entry name" value="Tetracycline Repressor, domain 2"/>
    <property type="match status" value="1"/>
</dbReference>
<gene>
    <name evidence="7" type="ORF">J2Z30_009701</name>
    <name evidence="6" type="ORF">SIRAN5982</name>
</gene>
<evidence type="ECO:0000256" key="4">
    <source>
        <dbReference type="PROSITE-ProRule" id="PRU00335"/>
    </source>
</evidence>
<dbReference type="InterPro" id="IPR001647">
    <property type="entry name" value="HTH_TetR"/>
</dbReference>
<dbReference type="AlphaFoldDB" id="A0A060ZT30"/>
<name>A0A060ZT30_9ACTN</name>
<dbReference type="SUPFAM" id="SSF48498">
    <property type="entry name" value="Tetracyclin repressor-like, C-terminal domain"/>
    <property type="match status" value="1"/>
</dbReference>
<dbReference type="InterPro" id="IPR036271">
    <property type="entry name" value="Tet_transcr_reg_TetR-rel_C_sf"/>
</dbReference>
<dbReference type="InterPro" id="IPR009057">
    <property type="entry name" value="Homeodomain-like_sf"/>
</dbReference>
<dbReference type="GO" id="GO:0000976">
    <property type="term" value="F:transcription cis-regulatory region binding"/>
    <property type="evidence" value="ECO:0007669"/>
    <property type="project" value="TreeGrafter"/>
</dbReference>
<evidence type="ECO:0000256" key="3">
    <source>
        <dbReference type="ARBA" id="ARBA00023163"/>
    </source>
</evidence>
<dbReference type="InterPro" id="IPR050109">
    <property type="entry name" value="HTH-type_TetR-like_transc_reg"/>
</dbReference>
<dbReference type="EMBL" id="JAGGLR010000046">
    <property type="protein sequence ID" value="MBP2068620.1"/>
    <property type="molecule type" value="Genomic_DNA"/>
</dbReference>
<dbReference type="EMBL" id="LK022848">
    <property type="protein sequence ID" value="CDR09367.1"/>
    <property type="molecule type" value="Genomic_DNA"/>
</dbReference>
<dbReference type="RefSeq" id="WP_044574448.1">
    <property type="nucleotide sequence ID" value="NZ_BAABDR010000045.1"/>
</dbReference>
<dbReference type="GO" id="GO:0003700">
    <property type="term" value="F:DNA-binding transcription factor activity"/>
    <property type="evidence" value="ECO:0007669"/>
    <property type="project" value="TreeGrafter"/>
</dbReference>